<evidence type="ECO:0000256" key="11">
    <source>
        <dbReference type="ARBA" id="ARBA00032707"/>
    </source>
</evidence>
<dbReference type="AlphaFoldDB" id="A0A8H2JP32"/>
<dbReference type="EC" id="3.6.1.27" evidence="3 14"/>
<evidence type="ECO:0000256" key="14">
    <source>
        <dbReference type="HAMAP-Rule" id="MF_01006"/>
    </source>
</evidence>
<dbReference type="GO" id="GO:0071555">
    <property type="term" value="P:cell wall organization"/>
    <property type="evidence" value="ECO:0007669"/>
    <property type="project" value="UniProtKB-KW"/>
</dbReference>
<evidence type="ECO:0000256" key="12">
    <source>
        <dbReference type="ARBA" id="ARBA00032932"/>
    </source>
</evidence>
<feature type="transmembrane region" description="Helical" evidence="14">
    <location>
        <begin position="224"/>
        <end position="246"/>
    </location>
</feature>
<evidence type="ECO:0000256" key="4">
    <source>
        <dbReference type="ARBA" id="ARBA00021581"/>
    </source>
</evidence>
<sequence>MSTLEIIILALLQGLTEFLPISSSAHLILPSQILGWQDQGLAFDVAVHVGTLLAVVMYFRKEVSVMAVAWLGTVGVGPEKGQASFDGKLAWWILLATIPAGLFGLLGKDFIEAHLRSALVIALTTLLFGFLLGFADVKAGHRTEHKPMEKLGFKGAMLIGLAQAVALIPGTSRSGITMTIGLMLGLSRDNAARFSFLLSIPAITMAGSYLTLKLVLSSEAVDWFAMGLGSLIAFISAYACIHYFLILLEKLGMMPFVIYRLLLGFGLLWFILN</sequence>
<dbReference type="NCBIfam" id="TIGR00753">
    <property type="entry name" value="undec_PP_bacA"/>
    <property type="match status" value="1"/>
</dbReference>
<evidence type="ECO:0000313" key="16">
    <source>
        <dbReference type="Proteomes" id="UP000307702"/>
    </source>
</evidence>
<keyword evidence="7 14" id="KW-0378">Hydrolase</keyword>
<dbReference type="RefSeq" id="WP_138620178.1">
    <property type="nucleotide sequence ID" value="NZ_SZVP01000001.1"/>
</dbReference>
<keyword evidence="14" id="KW-0961">Cell wall biogenesis/degradation</keyword>
<evidence type="ECO:0000256" key="6">
    <source>
        <dbReference type="ARBA" id="ARBA00022692"/>
    </source>
</evidence>
<keyword evidence="10 14" id="KW-0046">Antibiotic resistance</keyword>
<keyword evidence="9 14" id="KW-0472">Membrane</keyword>
<proteinExistence type="inferred from homology"/>
<dbReference type="HAMAP" id="MF_01006">
    <property type="entry name" value="Undec_diphosphatase"/>
    <property type="match status" value="1"/>
</dbReference>
<organism evidence="15 16">
    <name type="scientific">Colwellia ponticola</name>
    <dbReference type="NCBI Taxonomy" id="2304625"/>
    <lineage>
        <taxon>Bacteria</taxon>
        <taxon>Pseudomonadati</taxon>
        <taxon>Pseudomonadota</taxon>
        <taxon>Gammaproteobacteria</taxon>
        <taxon>Alteromonadales</taxon>
        <taxon>Colwelliaceae</taxon>
        <taxon>Colwellia</taxon>
    </lineage>
</organism>
<keyword evidence="14" id="KW-0573">Peptidoglycan synthesis</keyword>
<protein>
    <recommendedName>
        <fullName evidence="4 14">Undecaprenyl-diphosphatase</fullName>
        <ecNumber evidence="3 14">3.6.1.27</ecNumber>
    </recommendedName>
    <alternativeName>
        <fullName evidence="12 14">Bacitracin resistance protein</fullName>
    </alternativeName>
    <alternativeName>
        <fullName evidence="11 14">Undecaprenyl pyrophosphate phosphatase</fullName>
    </alternativeName>
</protein>
<keyword evidence="8 14" id="KW-1133">Transmembrane helix</keyword>
<keyword evidence="14" id="KW-0133">Cell shape</keyword>
<feature type="transmembrane region" description="Helical" evidence="14">
    <location>
        <begin position="118"/>
        <end position="139"/>
    </location>
</feature>
<dbReference type="GO" id="GO:0046677">
    <property type="term" value="P:response to antibiotic"/>
    <property type="evidence" value="ECO:0007669"/>
    <property type="project" value="UniProtKB-UniRule"/>
</dbReference>
<dbReference type="EMBL" id="SZVP01000001">
    <property type="protein sequence ID" value="TMM47646.1"/>
    <property type="molecule type" value="Genomic_DNA"/>
</dbReference>
<evidence type="ECO:0000256" key="1">
    <source>
        <dbReference type="ARBA" id="ARBA00004651"/>
    </source>
</evidence>
<keyword evidence="5 14" id="KW-1003">Cell membrane</keyword>
<dbReference type="Proteomes" id="UP000307702">
    <property type="component" value="Unassembled WGS sequence"/>
</dbReference>
<keyword evidence="6 14" id="KW-0812">Transmembrane</keyword>
<evidence type="ECO:0000256" key="8">
    <source>
        <dbReference type="ARBA" id="ARBA00022989"/>
    </source>
</evidence>
<feature type="transmembrane region" description="Helical" evidence="14">
    <location>
        <begin position="89"/>
        <end position="106"/>
    </location>
</feature>
<dbReference type="Pfam" id="PF02673">
    <property type="entry name" value="BacA"/>
    <property type="match status" value="1"/>
</dbReference>
<evidence type="ECO:0000313" key="15">
    <source>
        <dbReference type="EMBL" id="TMM47646.1"/>
    </source>
</evidence>
<comment type="similarity">
    <text evidence="2 14">Belongs to the UppP family.</text>
</comment>
<keyword evidence="16" id="KW-1185">Reference proteome</keyword>
<dbReference type="GO" id="GO:0008360">
    <property type="term" value="P:regulation of cell shape"/>
    <property type="evidence" value="ECO:0007669"/>
    <property type="project" value="UniProtKB-KW"/>
</dbReference>
<comment type="function">
    <text evidence="14">Catalyzes the dephosphorylation of undecaprenyl diphosphate (UPP). Confers resistance to bacitracin.</text>
</comment>
<comment type="catalytic activity">
    <reaction evidence="13 14">
        <text>di-trans,octa-cis-undecaprenyl diphosphate + H2O = di-trans,octa-cis-undecaprenyl phosphate + phosphate + H(+)</text>
        <dbReference type="Rhea" id="RHEA:28094"/>
        <dbReference type="ChEBI" id="CHEBI:15377"/>
        <dbReference type="ChEBI" id="CHEBI:15378"/>
        <dbReference type="ChEBI" id="CHEBI:43474"/>
        <dbReference type="ChEBI" id="CHEBI:58405"/>
        <dbReference type="ChEBI" id="CHEBI:60392"/>
        <dbReference type="EC" id="3.6.1.27"/>
    </reaction>
</comment>
<dbReference type="PANTHER" id="PTHR30622">
    <property type="entry name" value="UNDECAPRENYL-DIPHOSPHATASE"/>
    <property type="match status" value="1"/>
</dbReference>
<dbReference type="GO" id="GO:0050380">
    <property type="term" value="F:undecaprenyl-diphosphatase activity"/>
    <property type="evidence" value="ECO:0007669"/>
    <property type="project" value="UniProtKB-UniRule"/>
</dbReference>
<dbReference type="PANTHER" id="PTHR30622:SF4">
    <property type="entry name" value="UNDECAPRENYL-DIPHOSPHATASE"/>
    <property type="match status" value="1"/>
</dbReference>
<evidence type="ECO:0000256" key="7">
    <source>
        <dbReference type="ARBA" id="ARBA00022801"/>
    </source>
</evidence>
<evidence type="ECO:0000256" key="9">
    <source>
        <dbReference type="ARBA" id="ARBA00023136"/>
    </source>
</evidence>
<dbReference type="GO" id="GO:0005886">
    <property type="term" value="C:plasma membrane"/>
    <property type="evidence" value="ECO:0007669"/>
    <property type="project" value="UniProtKB-SubCell"/>
</dbReference>
<dbReference type="InterPro" id="IPR003824">
    <property type="entry name" value="UppP"/>
</dbReference>
<comment type="subcellular location">
    <subcellularLocation>
        <location evidence="1 14">Cell membrane</location>
        <topology evidence="1 14">Multi-pass membrane protein</topology>
    </subcellularLocation>
</comment>
<comment type="caution">
    <text evidence="15">The sequence shown here is derived from an EMBL/GenBank/DDBJ whole genome shotgun (WGS) entry which is preliminary data.</text>
</comment>
<evidence type="ECO:0000256" key="13">
    <source>
        <dbReference type="ARBA" id="ARBA00047594"/>
    </source>
</evidence>
<feature type="transmembrane region" description="Helical" evidence="14">
    <location>
        <begin position="151"/>
        <end position="171"/>
    </location>
</feature>
<feature type="transmembrane region" description="Helical" evidence="14">
    <location>
        <begin position="191"/>
        <end position="212"/>
    </location>
</feature>
<evidence type="ECO:0000256" key="5">
    <source>
        <dbReference type="ARBA" id="ARBA00022475"/>
    </source>
</evidence>
<reference evidence="15 16" key="1">
    <citation type="submission" date="2019-05" db="EMBL/GenBank/DDBJ databases">
        <title>Colwellia ponticola sp. nov., isolated from seawater.</title>
        <authorList>
            <person name="Yoon J.-H."/>
        </authorList>
    </citation>
    <scope>NUCLEOTIDE SEQUENCE [LARGE SCALE GENOMIC DNA]</scope>
    <source>
        <strain evidence="15 16">OISW-25</strain>
    </source>
</reference>
<comment type="miscellaneous">
    <text evidence="14">Bacitracin is thought to be involved in the inhibition of peptidoglycan synthesis by sequestering undecaprenyl diphosphate, thereby reducing the pool of lipid carrier available.</text>
</comment>
<name>A0A8H2JP32_9GAMM</name>
<accession>A0A8H2JP32</accession>
<evidence type="ECO:0000256" key="10">
    <source>
        <dbReference type="ARBA" id="ARBA00023251"/>
    </source>
</evidence>
<dbReference type="NCBIfam" id="NF001393">
    <property type="entry name" value="PRK00281.2-4"/>
    <property type="match status" value="1"/>
</dbReference>
<dbReference type="OrthoDB" id="9808289at2"/>
<feature type="transmembrane region" description="Helical" evidence="14">
    <location>
        <begin position="252"/>
        <end position="272"/>
    </location>
</feature>
<evidence type="ECO:0000256" key="2">
    <source>
        <dbReference type="ARBA" id="ARBA00010621"/>
    </source>
</evidence>
<gene>
    <name evidence="14" type="primary">uppP</name>
    <name evidence="15" type="ORF">FCS21_01305</name>
</gene>
<evidence type="ECO:0000256" key="3">
    <source>
        <dbReference type="ARBA" id="ARBA00012374"/>
    </source>
</evidence>
<dbReference type="GO" id="GO:0009252">
    <property type="term" value="P:peptidoglycan biosynthetic process"/>
    <property type="evidence" value="ECO:0007669"/>
    <property type="project" value="UniProtKB-KW"/>
</dbReference>